<protein>
    <submittedName>
        <fullName evidence="2">Uncharacterized protein</fullName>
    </submittedName>
</protein>
<reference evidence="2" key="1">
    <citation type="submission" date="2020-02" db="EMBL/GenBank/DDBJ databases">
        <authorList>
            <person name="Meier V. D."/>
        </authorList>
    </citation>
    <scope>NUCLEOTIDE SEQUENCE</scope>
    <source>
        <strain evidence="2">AVDCRST_MAG55</strain>
    </source>
</reference>
<proteinExistence type="predicted"/>
<accession>A0A6J4P9R6</accession>
<organism evidence="2">
    <name type="scientific">uncultured Rubrobacteraceae bacterium</name>
    <dbReference type="NCBI Taxonomy" id="349277"/>
    <lineage>
        <taxon>Bacteria</taxon>
        <taxon>Bacillati</taxon>
        <taxon>Actinomycetota</taxon>
        <taxon>Rubrobacteria</taxon>
        <taxon>Rubrobacterales</taxon>
        <taxon>Rubrobacteraceae</taxon>
        <taxon>environmental samples</taxon>
    </lineage>
</organism>
<sequence length="53" mass="5989">MDPCTEGPWVPTDVLPDLARSREMDPPVAKRRATDEPANLVFDIRPRMHTLSS</sequence>
<evidence type="ECO:0000313" key="2">
    <source>
        <dbReference type="EMBL" id="CAA9404782.1"/>
    </source>
</evidence>
<dbReference type="AlphaFoldDB" id="A0A6J4P9R6"/>
<name>A0A6J4P9R6_9ACTN</name>
<dbReference type="EMBL" id="CADCUZ010000036">
    <property type="protein sequence ID" value="CAA9404782.1"/>
    <property type="molecule type" value="Genomic_DNA"/>
</dbReference>
<evidence type="ECO:0000256" key="1">
    <source>
        <dbReference type="SAM" id="MobiDB-lite"/>
    </source>
</evidence>
<feature type="region of interest" description="Disordered" evidence="1">
    <location>
        <begin position="1"/>
        <end position="34"/>
    </location>
</feature>
<gene>
    <name evidence="2" type="ORF">AVDCRST_MAG55-935</name>
</gene>